<dbReference type="Proteomes" id="UP000886748">
    <property type="component" value="Unassembled WGS sequence"/>
</dbReference>
<sequence length="130" mass="14657">MKTDSMNHNNIAFGVSQKDIPAVKKACESIAKRITEDACRIESVNLQDIKEKVYLSACPAYSKGKDKAPVLKVDMTDKRGINAYTYIPTSSVKQCKEYLNSQKAVREISDIVDDLKKRLDKAAYRESYTD</sequence>
<protein>
    <submittedName>
        <fullName evidence="1">Uncharacterized protein</fullName>
    </submittedName>
</protein>
<evidence type="ECO:0000313" key="1">
    <source>
        <dbReference type="EMBL" id="HIU92662.1"/>
    </source>
</evidence>
<dbReference type="EMBL" id="DVOD01000044">
    <property type="protein sequence ID" value="HIU92662.1"/>
    <property type="molecule type" value="Genomic_DNA"/>
</dbReference>
<reference evidence="1" key="1">
    <citation type="submission" date="2020-10" db="EMBL/GenBank/DDBJ databases">
        <authorList>
            <person name="Gilroy R."/>
        </authorList>
    </citation>
    <scope>NUCLEOTIDE SEQUENCE</scope>
    <source>
        <strain evidence="1">CHK154-7741</strain>
    </source>
</reference>
<accession>A0A9D1N0R0</accession>
<dbReference type="AlphaFoldDB" id="A0A9D1N0R0"/>
<reference evidence="1" key="2">
    <citation type="journal article" date="2021" name="PeerJ">
        <title>Extensive microbial diversity within the chicken gut microbiome revealed by metagenomics and culture.</title>
        <authorList>
            <person name="Gilroy R."/>
            <person name="Ravi A."/>
            <person name="Getino M."/>
            <person name="Pursley I."/>
            <person name="Horton D.L."/>
            <person name="Alikhan N.F."/>
            <person name="Baker D."/>
            <person name="Gharbi K."/>
            <person name="Hall N."/>
            <person name="Watson M."/>
            <person name="Adriaenssens E.M."/>
            <person name="Foster-Nyarko E."/>
            <person name="Jarju S."/>
            <person name="Secka A."/>
            <person name="Antonio M."/>
            <person name="Oren A."/>
            <person name="Chaudhuri R.R."/>
            <person name="La Ragione R."/>
            <person name="Hildebrand F."/>
            <person name="Pallen M.J."/>
        </authorList>
    </citation>
    <scope>NUCLEOTIDE SEQUENCE</scope>
    <source>
        <strain evidence="1">CHK154-7741</strain>
    </source>
</reference>
<comment type="caution">
    <text evidence="1">The sequence shown here is derived from an EMBL/GenBank/DDBJ whole genome shotgun (WGS) entry which is preliminary data.</text>
</comment>
<organism evidence="1 2">
    <name type="scientific">Candidatus Limenecus avicola</name>
    <dbReference type="NCBI Taxonomy" id="2840847"/>
    <lineage>
        <taxon>Bacteria</taxon>
        <taxon>Bacillati</taxon>
        <taxon>Bacillota</taxon>
        <taxon>Clostridia</taxon>
        <taxon>Eubacteriales</taxon>
        <taxon>Clostridiaceae</taxon>
        <taxon>Clostridiaceae incertae sedis</taxon>
        <taxon>Candidatus Limenecus</taxon>
    </lineage>
</organism>
<name>A0A9D1N0R0_9CLOT</name>
<gene>
    <name evidence="1" type="ORF">IAD26_05950</name>
</gene>
<evidence type="ECO:0000313" key="2">
    <source>
        <dbReference type="Proteomes" id="UP000886748"/>
    </source>
</evidence>
<proteinExistence type="predicted"/>